<dbReference type="Proteomes" id="UP000241462">
    <property type="component" value="Unassembled WGS sequence"/>
</dbReference>
<dbReference type="STRING" id="2025994.A0A2T3AFV5"/>
<organism evidence="2 3">
    <name type="scientific">Coniella lustricola</name>
    <dbReference type="NCBI Taxonomy" id="2025994"/>
    <lineage>
        <taxon>Eukaryota</taxon>
        <taxon>Fungi</taxon>
        <taxon>Dikarya</taxon>
        <taxon>Ascomycota</taxon>
        <taxon>Pezizomycotina</taxon>
        <taxon>Sordariomycetes</taxon>
        <taxon>Sordariomycetidae</taxon>
        <taxon>Diaporthales</taxon>
        <taxon>Schizoparmaceae</taxon>
        <taxon>Coniella</taxon>
    </lineage>
</organism>
<evidence type="ECO:0000313" key="2">
    <source>
        <dbReference type="EMBL" id="PSR97050.1"/>
    </source>
</evidence>
<name>A0A2T3AFV5_9PEZI</name>
<dbReference type="CDD" id="cd00065">
    <property type="entry name" value="FYVE_like_SF"/>
    <property type="match status" value="1"/>
</dbReference>
<protein>
    <submittedName>
        <fullName evidence="2">Uncharacterized protein</fullName>
    </submittedName>
</protein>
<dbReference type="EMBL" id="KZ678395">
    <property type="protein sequence ID" value="PSR97050.1"/>
    <property type="molecule type" value="Genomic_DNA"/>
</dbReference>
<evidence type="ECO:0000256" key="1">
    <source>
        <dbReference type="SAM" id="MobiDB-lite"/>
    </source>
</evidence>
<evidence type="ECO:0000313" key="3">
    <source>
        <dbReference type="Proteomes" id="UP000241462"/>
    </source>
</evidence>
<proteinExistence type="predicted"/>
<feature type="compositionally biased region" description="Low complexity" evidence="1">
    <location>
        <begin position="348"/>
        <end position="358"/>
    </location>
</feature>
<accession>A0A2T3AFV5</accession>
<reference evidence="2 3" key="1">
    <citation type="journal article" date="2018" name="Mycol. Prog.">
        <title>Coniella lustricola, a new species from submerged detritus.</title>
        <authorList>
            <person name="Raudabaugh D.B."/>
            <person name="Iturriaga T."/>
            <person name="Carver A."/>
            <person name="Mondo S."/>
            <person name="Pangilinan J."/>
            <person name="Lipzen A."/>
            <person name="He G."/>
            <person name="Amirebrahimi M."/>
            <person name="Grigoriev I.V."/>
            <person name="Miller A.N."/>
        </authorList>
    </citation>
    <scope>NUCLEOTIDE SEQUENCE [LARGE SCALE GENOMIC DNA]</scope>
    <source>
        <strain evidence="2 3">B22-T-1</strain>
    </source>
</reference>
<gene>
    <name evidence="2" type="ORF">BD289DRAFT_426850</name>
</gene>
<dbReference type="OrthoDB" id="5288318at2759"/>
<keyword evidence="3" id="KW-1185">Reference proteome</keyword>
<dbReference type="AlphaFoldDB" id="A0A2T3AFV5"/>
<feature type="region of interest" description="Disordered" evidence="1">
    <location>
        <begin position="348"/>
        <end position="388"/>
    </location>
</feature>
<sequence>MAVFVDLDNDDVDLPQQFEAYNGMKPVWLGTTPAPAEYATTEPGLDKKHASAEPVSSAHTVDLEEAPYAHAVEEKPNSMTVALGCYPIARAIAGQLDLNDLDSLSHACRGVHRSLLQNWSVLVKHSLPCSNDDLPVDPESTLRYRARAGNWFYMENMARSAPYNGKSGSCARDLVSECRKCGTVVCRNCAIKPPAPIVLRDRHRRLCIPCQKSPIGFLVNPSQAADVALNSQTMQQAVCTCASKAGVWLCQPCGRAIRGSDQTYRGIWKWRTQYGEVLGGLGTGIGDADRGVECARGKDCISGKYIEHETDCDADDAREAEDLAAGYSSSGTTTMSLYSGSHSWSSSHSSLHGAAGQSNASTPGAGHLDPNLALGAPRTPSPAVGPGYARHEVEGIGNKIKTVKVSMLRVGGCVPEWKDEKSSGHSLSREISGEYRSWCGWCNRVIPGRNEHEVGGA</sequence>
<dbReference type="InParanoid" id="A0A2T3AFV5"/>